<evidence type="ECO:0000256" key="4">
    <source>
        <dbReference type="ARBA" id="ARBA00022989"/>
    </source>
</evidence>
<feature type="domain" description="SSD" evidence="7">
    <location>
        <begin position="275"/>
        <end position="405"/>
    </location>
</feature>
<feature type="transmembrane region" description="Helical" evidence="6">
    <location>
        <begin position="775"/>
        <end position="793"/>
    </location>
</feature>
<evidence type="ECO:0000256" key="5">
    <source>
        <dbReference type="ARBA" id="ARBA00023136"/>
    </source>
</evidence>
<evidence type="ECO:0000259" key="7">
    <source>
        <dbReference type="PROSITE" id="PS50156"/>
    </source>
</evidence>
<comment type="subcellular location">
    <subcellularLocation>
        <location evidence="1">Cell membrane</location>
        <topology evidence="1">Multi-pass membrane protein</topology>
    </subcellularLocation>
</comment>
<proteinExistence type="predicted"/>
<dbReference type="SUPFAM" id="SSF82866">
    <property type="entry name" value="Multidrug efflux transporter AcrB transmembrane domain"/>
    <property type="match status" value="2"/>
</dbReference>
<organism evidence="8 9">
    <name type="scientific">Marinitoga aeolica</name>
    <dbReference type="NCBI Taxonomy" id="2809031"/>
    <lineage>
        <taxon>Bacteria</taxon>
        <taxon>Thermotogati</taxon>
        <taxon>Thermotogota</taxon>
        <taxon>Thermotogae</taxon>
        <taxon>Petrotogales</taxon>
        <taxon>Petrotogaceae</taxon>
        <taxon>Marinitoga</taxon>
    </lineage>
</organism>
<dbReference type="PROSITE" id="PS50156">
    <property type="entry name" value="SSD"/>
    <property type="match status" value="2"/>
</dbReference>
<dbReference type="Gene3D" id="1.20.1640.10">
    <property type="entry name" value="Multidrug efflux transporter AcrB transmembrane domain"/>
    <property type="match status" value="2"/>
</dbReference>
<feature type="transmembrane region" description="Helical" evidence="6">
    <location>
        <begin position="426"/>
        <end position="447"/>
    </location>
</feature>
<feature type="transmembrane region" description="Helical" evidence="6">
    <location>
        <begin position="735"/>
        <end position="754"/>
    </location>
</feature>
<evidence type="ECO:0000256" key="6">
    <source>
        <dbReference type="SAM" id="Phobius"/>
    </source>
</evidence>
<reference evidence="8 9" key="1">
    <citation type="submission" date="2021-02" db="EMBL/GenBank/DDBJ databases">
        <title>Characterization of Marinitoga sp. nov. str. BP5-C20A.</title>
        <authorList>
            <person name="Erauso G."/>
            <person name="Postec A."/>
        </authorList>
    </citation>
    <scope>NUCLEOTIDE SEQUENCE [LARGE SCALE GENOMIC DNA]</scope>
    <source>
        <strain evidence="8 9">BP5-C20A</strain>
    </source>
</reference>
<keyword evidence="5 6" id="KW-0472">Membrane</keyword>
<dbReference type="RefSeq" id="WP_281000812.1">
    <property type="nucleotide sequence ID" value="NZ_CP069362.1"/>
</dbReference>
<dbReference type="PANTHER" id="PTHR33406">
    <property type="entry name" value="MEMBRANE PROTEIN MJ1562-RELATED"/>
    <property type="match status" value="1"/>
</dbReference>
<feature type="transmembrane region" description="Helical" evidence="6">
    <location>
        <begin position="280"/>
        <end position="300"/>
    </location>
</feature>
<gene>
    <name evidence="8" type="ORF">JRV97_05055</name>
</gene>
<protein>
    <submittedName>
        <fullName evidence="8">MMPL family transporter</fullName>
    </submittedName>
</protein>
<dbReference type="PANTHER" id="PTHR33406:SF13">
    <property type="entry name" value="MEMBRANE PROTEIN YDFJ"/>
    <property type="match status" value="1"/>
</dbReference>
<feature type="transmembrane region" description="Helical" evidence="6">
    <location>
        <begin position="347"/>
        <end position="370"/>
    </location>
</feature>
<feature type="transmembrane region" description="Helical" evidence="6">
    <location>
        <begin position="805"/>
        <end position="827"/>
    </location>
</feature>
<dbReference type="EMBL" id="CP069362">
    <property type="protein sequence ID" value="WGS65917.1"/>
    <property type="molecule type" value="Genomic_DNA"/>
</dbReference>
<feature type="domain" description="SSD" evidence="7">
    <location>
        <begin position="709"/>
        <end position="826"/>
    </location>
</feature>
<dbReference type="InterPro" id="IPR050545">
    <property type="entry name" value="Mycobact_MmpL"/>
</dbReference>
<evidence type="ECO:0000256" key="2">
    <source>
        <dbReference type="ARBA" id="ARBA00022475"/>
    </source>
</evidence>
<dbReference type="Pfam" id="PF03176">
    <property type="entry name" value="MMPL"/>
    <property type="match status" value="2"/>
</dbReference>
<feature type="transmembrane region" description="Helical" evidence="6">
    <location>
        <begin position="306"/>
        <end position="327"/>
    </location>
</feature>
<evidence type="ECO:0000256" key="1">
    <source>
        <dbReference type="ARBA" id="ARBA00004651"/>
    </source>
</evidence>
<feature type="transmembrane region" description="Helical" evidence="6">
    <location>
        <begin position="382"/>
        <end position="405"/>
    </location>
</feature>
<dbReference type="Proteomes" id="UP001232493">
    <property type="component" value="Chromosome"/>
</dbReference>
<keyword evidence="4 6" id="KW-1133">Transmembrane helix</keyword>
<feature type="transmembrane region" description="Helical" evidence="6">
    <location>
        <begin position="709"/>
        <end position="729"/>
    </location>
</feature>
<evidence type="ECO:0000256" key="3">
    <source>
        <dbReference type="ARBA" id="ARBA00022692"/>
    </source>
</evidence>
<keyword evidence="9" id="KW-1185">Reference proteome</keyword>
<feature type="transmembrane region" description="Helical" evidence="6">
    <location>
        <begin position="12"/>
        <end position="32"/>
    </location>
</feature>
<evidence type="ECO:0000313" key="9">
    <source>
        <dbReference type="Proteomes" id="UP001232493"/>
    </source>
</evidence>
<sequence length="835" mass="96817">MKNRNLFRFIIKYRLWIIIISIILTIFLGIFASKTNIDMGTYTLLPENDPEIIKFKQISENFGGFDNLIITIKGNDNLKMEQATEEIAKKIKGLSEFIKYVDYKYPVDFIKENILLYINDDLFYKSVELLKNNPKVLKLSQEKNNLSKMLLYLSSKNSFNEQDLNFLTELFNDENEDFFKILDMKYYYNEDKKNLLIFLRPTDATHDMKFFQNMVNAVEKSLNPIMQKYPSLNIGITGMPKIMSEQQDNLNTKIATISTIVLFLLIILFIFSFKKFSASIYIVIPILIAIIWTLGINYLIIGRLNIVTSIFSILLLGLGVDFSLHFLTKFYYEINSGKNVLDSLEMVFHQTLPGIFAGAITTAASFYVLMFSKFKGLFELGFIAGTGILMSLITITFILTAILSYSKIKPSKIQKNVISKRFTDTIIKYNYIVVILILAIIFIPLLINFRIEFNYNAFDLLPDIPSVRLENSLKEEYNNSFEYNILVANSIEESKRQYEELKKTDIYSEIDSLALLIPDNQSEKIPILKDLYNKYLTTEKPKIANVSLKLVIMLVQNLIENKKIDNTFYIDKTKEVLNYLNNLNKNELDNLQKNIKEYFYYVIKSMENATTKGEISIDDLPEYLKDKYLSKNKNIATFVFLKDGLWDEKSMKKVYTILRNIDENSTGTTFVWVKLIDYIREDLLRSSIYVFILIFFIVLIYFRKLKITLLTLTPVILGALWLLNFMSLLNIKFNIANIVVIPLILGIGIDDGIHMIHNYLINRSIIEMIKQSGKAVIITSLTSMIGFGSLYFVKDPLVSQMGFLLFFGIFFCLIISLTILPLFIQLFKKSIFNQK</sequence>
<keyword evidence="3 6" id="KW-0812">Transmembrane</keyword>
<feature type="transmembrane region" description="Helical" evidence="6">
    <location>
        <begin position="254"/>
        <end position="273"/>
    </location>
</feature>
<keyword evidence="2" id="KW-1003">Cell membrane</keyword>
<evidence type="ECO:0000313" key="8">
    <source>
        <dbReference type="EMBL" id="WGS65917.1"/>
    </source>
</evidence>
<accession>A0ABY8PTG0</accession>
<dbReference type="InterPro" id="IPR000731">
    <property type="entry name" value="SSD"/>
</dbReference>
<feature type="transmembrane region" description="Helical" evidence="6">
    <location>
        <begin position="683"/>
        <end position="702"/>
    </location>
</feature>
<name>A0ABY8PTG0_9BACT</name>
<dbReference type="InterPro" id="IPR004869">
    <property type="entry name" value="MMPL_dom"/>
</dbReference>